<keyword evidence="2" id="KW-1185">Reference proteome</keyword>
<sequence length="75" mass="9011">MKKMKPIVRNYKKKIEFVSEGVVAYKNLSFQCLSEVTSLQFRDFYNMKYMKMYIVFISQLQEVEENGEEHEEQGT</sequence>
<dbReference type="EMBL" id="CM010722">
    <property type="protein sequence ID" value="RZC74728.1"/>
    <property type="molecule type" value="Genomic_DNA"/>
</dbReference>
<reference evidence="1 2" key="1">
    <citation type="journal article" date="2018" name="Science">
        <title>The opium poppy genome and morphinan production.</title>
        <authorList>
            <person name="Guo L."/>
            <person name="Winzer T."/>
            <person name="Yang X."/>
            <person name="Li Y."/>
            <person name="Ning Z."/>
            <person name="He Z."/>
            <person name="Teodor R."/>
            <person name="Lu Y."/>
            <person name="Bowser T.A."/>
            <person name="Graham I.A."/>
            <person name="Ye K."/>
        </authorList>
    </citation>
    <scope>NUCLEOTIDE SEQUENCE [LARGE SCALE GENOMIC DNA]</scope>
    <source>
        <strain evidence="2">cv. HN1</strain>
        <tissue evidence="1">Leaves</tissue>
    </source>
</reference>
<evidence type="ECO:0000313" key="1">
    <source>
        <dbReference type="EMBL" id="RZC74728.1"/>
    </source>
</evidence>
<dbReference type="Proteomes" id="UP000316621">
    <property type="component" value="Chromosome 8"/>
</dbReference>
<proteinExistence type="predicted"/>
<evidence type="ECO:0000313" key="2">
    <source>
        <dbReference type="Proteomes" id="UP000316621"/>
    </source>
</evidence>
<accession>A0A4Y7KRE7</accession>
<protein>
    <submittedName>
        <fullName evidence="1">Uncharacterized protein</fullName>
    </submittedName>
</protein>
<organism evidence="1 2">
    <name type="scientific">Papaver somniferum</name>
    <name type="common">Opium poppy</name>
    <dbReference type="NCBI Taxonomy" id="3469"/>
    <lineage>
        <taxon>Eukaryota</taxon>
        <taxon>Viridiplantae</taxon>
        <taxon>Streptophyta</taxon>
        <taxon>Embryophyta</taxon>
        <taxon>Tracheophyta</taxon>
        <taxon>Spermatophyta</taxon>
        <taxon>Magnoliopsida</taxon>
        <taxon>Ranunculales</taxon>
        <taxon>Papaveraceae</taxon>
        <taxon>Papaveroideae</taxon>
        <taxon>Papaver</taxon>
    </lineage>
</organism>
<gene>
    <name evidence="1" type="ORF">C5167_050208</name>
</gene>
<dbReference type="Gramene" id="RZC74728">
    <property type="protein sequence ID" value="RZC74728"/>
    <property type="gene ID" value="C5167_050208"/>
</dbReference>
<dbReference type="STRING" id="3469.A0A4Y7KRE7"/>
<dbReference type="AlphaFoldDB" id="A0A4Y7KRE7"/>
<name>A0A4Y7KRE7_PAPSO</name>